<dbReference type="OrthoDB" id="115435at2759"/>
<dbReference type="CDD" id="cd01647">
    <property type="entry name" value="RT_LTR"/>
    <property type="match status" value="1"/>
</dbReference>
<dbReference type="Proteomes" id="UP000237271">
    <property type="component" value="Unassembled WGS sequence"/>
</dbReference>
<accession>A0A2P4XN96</accession>
<proteinExistence type="predicted"/>
<dbReference type="EMBL" id="NCKW01009495">
    <property type="protein sequence ID" value="POM66979.1"/>
    <property type="molecule type" value="Genomic_DNA"/>
</dbReference>
<evidence type="ECO:0000313" key="3">
    <source>
        <dbReference type="Proteomes" id="UP000237271"/>
    </source>
</evidence>
<dbReference type="PANTHER" id="PTHR24559">
    <property type="entry name" value="TRANSPOSON TY3-I GAG-POL POLYPROTEIN"/>
    <property type="match status" value="1"/>
</dbReference>
<keyword evidence="1" id="KW-0472">Membrane</keyword>
<reference evidence="2 3" key="1">
    <citation type="journal article" date="2017" name="Genome Biol. Evol.">
        <title>Phytophthora megakarya and P. palmivora, closely related causal agents of cacao black pod rot, underwent increases in genome sizes and gene numbers by different mechanisms.</title>
        <authorList>
            <person name="Ali S.S."/>
            <person name="Shao J."/>
            <person name="Lary D.J."/>
            <person name="Kronmiller B."/>
            <person name="Shen D."/>
            <person name="Strem M.D."/>
            <person name="Amoako-Attah I."/>
            <person name="Akrofi A.Y."/>
            <person name="Begoude B.A."/>
            <person name="Ten Hoopen G.M."/>
            <person name="Coulibaly K."/>
            <person name="Kebe B.I."/>
            <person name="Melnick R.L."/>
            <person name="Guiltinan M.J."/>
            <person name="Tyler B.M."/>
            <person name="Meinhardt L.W."/>
            <person name="Bailey B.A."/>
        </authorList>
    </citation>
    <scope>NUCLEOTIDE SEQUENCE [LARGE SCALE GENOMIC DNA]</scope>
    <source>
        <strain evidence="3">sbr112.9</strain>
    </source>
</reference>
<feature type="transmembrane region" description="Helical" evidence="1">
    <location>
        <begin position="7"/>
        <end position="27"/>
    </location>
</feature>
<dbReference type="Gene3D" id="3.30.70.270">
    <property type="match status" value="1"/>
</dbReference>
<dbReference type="InterPro" id="IPR043128">
    <property type="entry name" value="Rev_trsase/Diguanyl_cyclase"/>
</dbReference>
<dbReference type="InterPro" id="IPR053134">
    <property type="entry name" value="RNA-dir_DNA_polymerase"/>
</dbReference>
<keyword evidence="3" id="KW-1185">Reference proteome</keyword>
<dbReference type="InterPro" id="IPR043502">
    <property type="entry name" value="DNA/RNA_pol_sf"/>
</dbReference>
<name>A0A2P4XN96_9STRA</name>
<dbReference type="SUPFAM" id="SSF56672">
    <property type="entry name" value="DNA/RNA polymerases"/>
    <property type="match status" value="1"/>
</dbReference>
<keyword evidence="1" id="KW-0812">Transmembrane</keyword>
<gene>
    <name evidence="2" type="ORF">PHPALM_17084</name>
</gene>
<dbReference type="AlphaFoldDB" id="A0A2P4XN96"/>
<keyword evidence="1" id="KW-1133">Transmembrane helix</keyword>
<evidence type="ECO:0000256" key="1">
    <source>
        <dbReference type="SAM" id="Phobius"/>
    </source>
</evidence>
<sequence length="139" mass="16409">MSRKDVILGRMSGAIWFSCFDLLSGYYQILMRMKDIPFTTFQTPNSLLNILLFPMGLRIFADVRGFVAIYFDDLYIFTKEPDLRTHLTAVRKVFERRREKKLYLKLAKSTLCSDEIPCLGDFVGRRVRIYRDKVHVIRT</sequence>
<comment type="caution">
    <text evidence="2">The sequence shown here is derived from an EMBL/GenBank/DDBJ whole genome shotgun (WGS) entry which is preliminary data.</text>
</comment>
<dbReference type="PANTHER" id="PTHR24559:SF444">
    <property type="entry name" value="REVERSE TRANSCRIPTASE DOMAIN-CONTAINING PROTEIN"/>
    <property type="match status" value="1"/>
</dbReference>
<dbReference type="Gene3D" id="3.10.10.10">
    <property type="entry name" value="HIV Type 1 Reverse Transcriptase, subunit A, domain 1"/>
    <property type="match status" value="1"/>
</dbReference>
<evidence type="ECO:0000313" key="2">
    <source>
        <dbReference type="EMBL" id="POM66979.1"/>
    </source>
</evidence>
<protein>
    <submittedName>
        <fullName evidence="2">Polyprotein</fullName>
    </submittedName>
</protein>
<organism evidence="2 3">
    <name type="scientific">Phytophthora palmivora</name>
    <dbReference type="NCBI Taxonomy" id="4796"/>
    <lineage>
        <taxon>Eukaryota</taxon>
        <taxon>Sar</taxon>
        <taxon>Stramenopiles</taxon>
        <taxon>Oomycota</taxon>
        <taxon>Peronosporomycetes</taxon>
        <taxon>Peronosporales</taxon>
        <taxon>Peronosporaceae</taxon>
        <taxon>Phytophthora</taxon>
    </lineage>
</organism>